<keyword evidence="1" id="KW-0472">Membrane</keyword>
<keyword evidence="1" id="KW-1133">Transmembrane helix</keyword>
<keyword evidence="1" id="KW-0812">Transmembrane</keyword>
<dbReference type="EMBL" id="SOFP01000083">
    <property type="protein sequence ID" value="TFC09461.1"/>
    <property type="molecule type" value="Genomic_DNA"/>
</dbReference>
<name>A0A4R8WKJ8_9MICO</name>
<evidence type="ECO:0000313" key="2">
    <source>
        <dbReference type="EMBL" id="TFC09461.1"/>
    </source>
</evidence>
<feature type="transmembrane region" description="Helical" evidence="1">
    <location>
        <begin position="20"/>
        <end position="44"/>
    </location>
</feature>
<reference evidence="2 3" key="1">
    <citation type="submission" date="2019-03" db="EMBL/GenBank/DDBJ databases">
        <title>Genomics of glacier-inhabiting Cryobacterium strains.</title>
        <authorList>
            <person name="Liu Q."/>
            <person name="Xin Y.-H."/>
        </authorList>
    </citation>
    <scope>NUCLEOTIDE SEQUENCE [LARGE SCALE GENOMIC DNA]</scope>
    <source>
        <strain evidence="2 3">MDT1-3</strain>
    </source>
</reference>
<dbReference type="RefSeq" id="WP_134569443.1">
    <property type="nucleotide sequence ID" value="NZ_SOFP01000083.1"/>
</dbReference>
<dbReference type="Proteomes" id="UP000298412">
    <property type="component" value="Unassembled WGS sequence"/>
</dbReference>
<accession>A0A4R8WKJ8</accession>
<keyword evidence="3" id="KW-1185">Reference proteome</keyword>
<evidence type="ECO:0000256" key="1">
    <source>
        <dbReference type="SAM" id="Phobius"/>
    </source>
</evidence>
<gene>
    <name evidence="2" type="ORF">E3O19_16835</name>
</gene>
<evidence type="ECO:0000313" key="3">
    <source>
        <dbReference type="Proteomes" id="UP000298412"/>
    </source>
</evidence>
<comment type="caution">
    <text evidence="2">The sequence shown here is derived from an EMBL/GenBank/DDBJ whole genome shotgun (WGS) entry which is preliminary data.</text>
</comment>
<dbReference type="AlphaFoldDB" id="A0A4R8WKJ8"/>
<organism evidence="2 3">
    <name type="scientific">Cryobacterium algoritolerans</name>
    <dbReference type="NCBI Taxonomy" id="1259184"/>
    <lineage>
        <taxon>Bacteria</taxon>
        <taxon>Bacillati</taxon>
        <taxon>Actinomycetota</taxon>
        <taxon>Actinomycetes</taxon>
        <taxon>Micrococcales</taxon>
        <taxon>Microbacteriaceae</taxon>
        <taxon>Cryobacterium</taxon>
    </lineage>
</organism>
<dbReference type="OrthoDB" id="5124600at2"/>
<sequence>MTSTGRLWITFVAMGADTIHLAVGASATVLLGIVMVGFGVAELGRGVATLVRGRLVAPDLALFGAHTVPRGSHGSIHRLAARV</sequence>
<proteinExistence type="predicted"/>
<protein>
    <submittedName>
        <fullName evidence="2">Uncharacterized protein</fullName>
    </submittedName>
</protein>